<dbReference type="Pfam" id="PF03352">
    <property type="entry name" value="Adenine_glyco"/>
    <property type="match status" value="1"/>
</dbReference>
<gene>
    <name evidence="1" type="ORF">G8770_04425</name>
</gene>
<dbReference type="EMBL" id="JAAONZ010000002">
    <property type="protein sequence ID" value="NHO64783.1"/>
    <property type="molecule type" value="Genomic_DNA"/>
</dbReference>
<dbReference type="InterPro" id="IPR052891">
    <property type="entry name" value="DNA-3mA_glycosylase"/>
</dbReference>
<dbReference type="AlphaFoldDB" id="A0A9E5JSK2"/>
<dbReference type="InterPro" id="IPR011257">
    <property type="entry name" value="DNA_glycosylase"/>
</dbReference>
<dbReference type="InterPro" id="IPR005019">
    <property type="entry name" value="Adenine_glyco"/>
</dbReference>
<evidence type="ECO:0000313" key="2">
    <source>
        <dbReference type="Proteomes" id="UP000787472"/>
    </source>
</evidence>
<dbReference type="SUPFAM" id="SSF48150">
    <property type="entry name" value="DNA-glycosylase"/>
    <property type="match status" value="1"/>
</dbReference>
<protein>
    <submittedName>
        <fullName evidence="1">DNA-3-methyladenine glycosylase I</fullName>
    </submittedName>
</protein>
<dbReference type="GO" id="GO:0008725">
    <property type="term" value="F:DNA-3-methyladenine glycosylase activity"/>
    <property type="evidence" value="ECO:0007669"/>
    <property type="project" value="InterPro"/>
</dbReference>
<organism evidence="1 2">
    <name type="scientific">Pseudomaricurvus hydrocarbonicus</name>
    <dbReference type="NCBI Taxonomy" id="1470433"/>
    <lineage>
        <taxon>Bacteria</taxon>
        <taxon>Pseudomonadati</taxon>
        <taxon>Pseudomonadota</taxon>
        <taxon>Gammaproteobacteria</taxon>
        <taxon>Cellvibrionales</taxon>
        <taxon>Cellvibrionaceae</taxon>
        <taxon>Pseudomaricurvus</taxon>
    </lineage>
</organism>
<keyword evidence="2" id="KW-1185">Reference proteome</keyword>
<dbReference type="Proteomes" id="UP000787472">
    <property type="component" value="Unassembled WGS sequence"/>
</dbReference>
<name>A0A9E5JSK2_9GAMM</name>
<proteinExistence type="predicted"/>
<dbReference type="RefSeq" id="WP_167182187.1">
    <property type="nucleotide sequence ID" value="NZ_JAAONZ010000002.1"/>
</dbReference>
<dbReference type="Gene3D" id="1.10.340.30">
    <property type="entry name" value="Hypothetical protein, domain 2"/>
    <property type="match status" value="1"/>
</dbReference>
<comment type="caution">
    <text evidence="1">The sequence shown here is derived from an EMBL/GenBank/DDBJ whole genome shotgun (WGS) entry which is preliminary data.</text>
</comment>
<reference evidence="1" key="1">
    <citation type="submission" date="2020-03" db="EMBL/GenBank/DDBJ databases">
        <authorList>
            <person name="Guo F."/>
        </authorList>
    </citation>
    <scope>NUCLEOTIDE SEQUENCE</scope>
    <source>
        <strain evidence="1">JCM 30134</strain>
    </source>
</reference>
<accession>A0A9E5JSK2</accession>
<sequence>MRAFQSFYETAVLHKGSVEAVESNLPELRTANALRKLPDDRYLSEISRRIFRAGLKHSMVDAKWPAFEECFFGFDPYRVAMMSDEELEALTHEPRIIRHFGKIKAVRANATWVLDVAREYGSFGKMIADWPSDHIVDLWALMKKQGTQLGGHSAARFLRMVGKDGFLLTDDVVSVLKAEGVVDKAPTSKRDLQLVQEAFNTWQAQSGRPLAEISRILSFTTNSR</sequence>
<dbReference type="GO" id="GO:0006284">
    <property type="term" value="P:base-excision repair"/>
    <property type="evidence" value="ECO:0007669"/>
    <property type="project" value="InterPro"/>
</dbReference>
<dbReference type="PANTHER" id="PTHR30037">
    <property type="entry name" value="DNA-3-METHYLADENINE GLYCOSYLASE 1"/>
    <property type="match status" value="1"/>
</dbReference>
<dbReference type="PANTHER" id="PTHR30037:SF3">
    <property type="entry name" value="BLR0857 PROTEIN"/>
    <property type="match status" value="1"/>
</dbReference>
<evidence type="ECO:0000313" key="1">
    <source>
        <dbReference type="EMBL" id="NHO64783.1"/>
    </source>
</evidence>